<reference evidence="3" key="2">
    <citation type="journal article" date="2017" name="J. Anim. Genet.">
        <title>Multiple reference genome sequences of hot pepper reveal the massive evolution of plant disease resistance genes by retroduplication.</title>
        <authorList>
            <person name="Kim S."/>
            <person name="Park J."/>
            <person name="Yeom S.-I."/>
            <person name="Kim Y.-M."/>
            <person name="Seo E."/>
            <person name="Kim K.-T."/>
            <person name="Kim M.-S."/>
            <person name="Lee J.M."/>
            <person name="Cheong K."/>
            <person name="Shin H.-S."/>
            <person name="Kim S.-B."/>
            <person name="Han K."/>
            <person name="Lee J."/>
            <person name="Park M."/>
            <person name="Lee H.-A."/>
            <person name="Lee H.-Y."/>
            <person name="Lee Y."/>
            <person name="Oh S."/>
            <person name="Lee J.H."/>
            <person name="Choi E."/>
            <person name="Choi E."/>
            <person name="Lee S.E."/>
            <person name="Jeon J."/>
            <person name="Kim H."/>
            <person name="Choi G."/>
            <person name="Song H."/>
            <person name="Lee J."/>
            <person name="Lee S.-C."/>
            <person name="Kwon J.-K."/>
            <person name="Lee H.-Y."/>
            <person name="Koo N."/>
            <person name="Hong Y."/>
            <person name="Kim R.W."/>
            <person name="Kang W.-H."/>
            <person name="Huh J.H."/>
            <person name="Kang B.-C."/>
            <person name="Yang T.-J."/>
            <person name="Lee Y.-H."/>
            <person name="Bennetzen J.L."/>
            <person name="Choi D."/>
        </authorList>
    </citation>
    <scope>NUCLEOTIDE SEQUENCE [LARGE SCALE GENOMIC DNA]</scope>
    <source>
        <strain evidence="3">cv. PBC81</strain>
    </source>
</reference>
<accession>A0A2G2XSS5</accession>
<feature type="domain" description="DUS-like FMN-binding" evidence="1">
    <location>
        <begin position="250"/>
        <end position="552"/>
    </location>
</feature>
<organism evidence="2 3">
    <name type="scientific">Capsicum baccatum</name>
    <name type="common">Peruvian pepper</name>
    <dbReference type="NCBI Taxonomy" id="33114"/>
    <lineage>
        <taxon>Eukaryota</taxon>
        <taxon>Viridiplantae</taxon>
        <taxon>Streptophyta</taxon>
        <taxon>Embryophyta</taxon>
        <taxon>Tracheophyta</taxon>
        <taxon>Spermatophyta</taxon>
        <taxon>Magnoliopsida</taxon>
        <taxon>eudicotyledons</taxon>
        <taxon>Gunneridae</taxon>
        <taxon>Pentapetalae</taxon>
        <taxon>asterids</taxon>
        <taxon>lamiids</taxon>
        <taxon>Solanales</taxon>
        <taxon>Solanaceae</taxon>
        <taxon>Solanoideae</taxon>
        <taxon>Capsiceae</taxon>
        <taxon>Capsicum</taxon>
    </lineage>
</organism>
<dbReference type="PANTHER" id="PTHR42907:SF5">
    <property type="entry name" value="DUS-LIKE FMN-BINDING DOMAIN-CONTAINING PROTEIN"/>
    <property type="match status" value="1"/>
</dbReference>
<evidence type="ECO:0000259" key="1">
    <source>
        <dbReference type="Pfam" id="PF01207"/>
    </source>
</evidence>
<gene>
    <name evidence="2" type="ORF">CQW23_02905</name>
</gene>
<dbReference type="Gene3D" id="1.20.120.1460">
    <property type="match status" value="2"/>
</dbReference>
<dbReference type="EMBL" id="MLFT02000001">
    <property type="protein sequence ID" value="PHT60542.1"/>
    <property type="molecule type" value="Genomic_DNA"/>
</dbReference>
<dbReference type="GO" id="GO:0017150">
    <property type="term" value="F:tRNA dihydrouridine synthase activity"/>
    <property type="evidence" value="ECO:0007669"/>
    <property type="project" value="InterPro"/>
</dbReference>
<name>A0A2G2XSS5_CAPBA</name>
<evidence type="ECO:0000313" key="3">
    <source>
        <dbReference type="Proteomes" id="UP000224567"/>
    </source>
</evidence>
<dbReference type="PANTHER" id="PTHR42907">
    <property type="entry name" value="FMN-LINKED OXIDOREDUCTASES SUPERFAMILY PROTEIN"/>
    <property type="match status" value="1"/>
</dbReference>
<dbReference type="OrthoDB" id="10262250at2759"/>
<protein>
    <recommendedName>
        <fullName evidence="1">DUS-like FMN-binding domain-containing protein</fullName>
    </recommendedName>
</protein>
<feature type="domain" description="DUS-like FMN-binding" evidence="1">
    <location>
        <begin position="650"/>
        <end position="957"/>
    </location>
</feature>
<comment type="caution">
    <text evidence="2">The sequence shown here is derived from an EMBL/GenBank/DDBJ whole genome shotgun (WGS) entry which is preliminary data.</text>
</comment>
<reference evidence="2 3" key="1">
    <citation type="journal article" date="2017" name="Genome Biol.">
        <title>New reference genome sequences of hot pepper reveal the massive evolution of plant disease-resistance genes by retroduplication.</title>
        <authorList>
            <person name="Kim S."/>
            <person name="Park J."/>
            <person name="Yeom S.I."/>
            <person name="Kim Y.M."/>
            <person name="Seo E."/>
            <person name="Kim K.T."/>
            <person name="Kim M.S."/>
            <person name="Lee J.M."/>
            <person name="Cheong K."/>
            <person name="Shin H.S."/>
            <person name="Kim S.B."/>
            <person name="Han K."/>
            <person name="Lee J."/>
            <person name="Park M."/>
            <person name="Lee H.A."/>
            <person name="Lee H.Y."/>
            <person name="Lee Y."/>
            <person name="Oh S."/>
            <person name="Lee J.H."/>
            <person name="Choi E."/>
            <person name="Choi E."/>
            <person name="Lee S.E."/>
            <person name="Jeon J."/>
            <person name="Kim H."/>
            <person name="Choi G."/>
            <person name="Song H."/>
            <person name="Lee J."/>
            <person name="Lee S.C."/>
            <person name="Kwon J.K."/>
            <person name="Lee H.Y."/>
            <person name="Koo N."/>
            <person name="Hong Y."/>
            <person name="Kim R.W."/>
            <person name="Kang W.H."/>
            <person name="Huh J.H."/>
            <person name="Kang B.C."/>
            <person name="Yang T.J."/>
            <person name="Lee Y.H."/>
            <person name="Bennetzen J.L."/>
            <person name="Choi D."/>
        </authorList>
    </citation>
    <scope>NUCLEOTIDE SEQUENCE [LARGE SCALE GENOMIC DNA]</scope>
    <source>
        <strain evidence="3">cv. PBC81</strain>
    </source>
</reference>
<dbReference type="SUPFAM" id="SSF51395">
    <property type="entry name" value="FMN-linked oxidoreductases"/>
    <property type="match status" value="2"/>
</dbReference>
<dbReference type="STRING" id="33114.A0A2G2XSS5"/>
<evidence type="ECO:0000313" key="2">
    <source>
        <dbReference type="EMBL" id="PHT60542.1"/>
    </source>
</evidence>
<dbReference type="Pfam" id="PF01207">
    <property type="entry name" value="Dus"/>
    <property type="match status" value="2"/>
</dbReference>
<dbReference type="InterPro" id="IPR013785">
    <property type="entry name" value="Aldolase_TIM"/>
</dbReference>
<sequence>MLMIDTLIFCDADEEQLRVLRIILVLFEGMSGLHINWRKSLLYPINEVSNMDSLNAILGGEIGGLPTTYLGMPLGAKSKSKEIWNNVVEKCEEKLARWKRQYLSLGGRLTLINSVLDSLPAYMMSLFPILAGVISRLDKIRKNFLWQDASYVVRKKKQLTICFGLKEGGDELRWLGSEKGSFKEGGDELRWLGSEKGSFKVSKAYRRLSSNIFYGSSSKPRTLCAYNQNSELHSTSLMGAEHYPPPWFSVAPMMEWTNNHYRTLARLISKKAWLYTEMLAAETIVYQTGNLDRFLAYGPEQHPIVLQIGGNNLENLAKATQLATPYGYDEINFNCGCPSPRVVGHGCFGVCLMLDPKFVAEAMCVIAANTNVPVSVKCRIGLDGHDSYNELCDFIYKVSSQSPTRHFIIHSRKALLNGISPADNRKIPPLKYEYYYALLRDFPDLQFTINGGINSIDEVNAARMEGAHGVMLGRAAYSNPWRILGLVDSSVYGAPLHSITRRQVLEQYQVYGDSVVRMYGNKPNIRDVVKPLLGLFHGEPRNVVWKRKVDAALLHCTTIKSLLEETLGEIPDRVLDAPITEVPSGSTDMFIKAKSLLPPPYTVNEEDLLFPSNLSYGSSRTSCCAYHQNSKLHSTSPMAADRYPPPWFSVAPMMEWTDNHYRTLARLISKKAWFYTEMLAAETIVYQTGNLDRFLAYGPEQHPIVLQIGGNKLENLAKATQLATPYGYDEINLNCGCPSPKVAGHGCFGVRLMLDPKLVAEAMSVIAANTNVPVSIKCRIGVDDHDSYNELCDFIYEVSSQSPTRHFIIHSRKALLNGISPKDNRKIPPLKYEYYYALLRDFPGLQFTINGGITSIEEVNAARTEGAHGVMLGRAAYGNPWQILGLVDSAVYGAPLRSITRRQVLEQYQVYGDSVLGMYGPRPTVREVVKPLLGLFHAEPRNVAWKRKVDAAFRHCTTIKSLFEETLGEIPDSVLDAPITEVPSGSTDKFIKAKSLLPSPYTVKEEELLYA</sequence>
<dbReference type="AlphaFoldDB" id="A0A2G2XSS5"/>
<dbReference type="CDD" id="cd02801">
    <property type="entry name" value="DUS_like_FMN"/>
    <property type="match status" value="2"/>
</dbReference>
<dbReference type="Proteomes" id="UP000224567">
    <property type="component" value="Unassembled WGS sequence"/>
</dbReference>
<dbReference type="InterPro" id="IPR035587">
    <property type="entry name" value="DUS-like_FMN-bd"/>
</dbReference>
<dbReference type="NCBIfam" id="NF008774">
    <property type="entry name" value="PRK11815.1"/>
    <property type="match status" value="2"/>
</dbReference>
<dbReference type="Gene3D" id="3.20.20.70">
    <property type="entry name" value="Aldolase class I"/>
    <property type="match status" value="2"/>
</dbReference>
<proteinExistence type="predicted"/>
<keyword evidence="3" id="KW-1185">Reference proteome</keyword>
<dbReference type="InterPro" id="IPR004653">
    <property type="entry name" value="DusA"/>
</dbReference>